<evidence type="ECO:0000256" key="4">
    <source>
        <dbReference type="ARBA" id="ARBA00013186"/>
    </source>
</evidence>
<name>A0ABN3DQ05_9MICO</name>
<dbReference type="Pfam" id="PF00596">
    <property type="entry name" value="Aldolase_II"/>
    <property type="match status" value="1"/>
</dbReference>
<reference evidence="8 9" key="1">
    <citation type="journal article" date="2019" name="Int. J. Syst. Evol. Microbiol.">
        <title>The Global Catalogue of Microorganisms (GCM) 10K type strain sequencing project: providing services to taxonomists for standard genome sequencing and annotation.</title>
        <authorList>
            <consortium name="The Broad Institute Genomics Platform"/>
            <consortium name="The Broad Institute Genome Sequencing Center for Infectious Disease"/>
            <person name="Wu L."/>
            <person name="Ma J."/>
        </authorList>
    </citation>
    <scope>NUCLEOTIDE SEQUENCE [LARGE SCALE GENOMIC DNA]</scope>
    <source>
        <strain evidence="8 9">JCM 16117</strain>
    </source>
</reference>
<keyword evidence="5" id="KW-0479">Metal-binding</keyword>
<dbReference type="NCBIfam" id="NF006047">
    <property type="entry name" value="PRK08193.1"/>
    <property type="match status" value="1"/>
</dbReference>
<dbReference type="Gene3D" id="3.40.225.10">
    <property type="entry name" value="Class II aldolase/adducin N-terminal domain"/>
    <property type="match status" value="1"/>
</dbReference>
<dbReference type="EC" id="5.1.3.4" evidence="4"/>
<evidence type="ECO:0000313" key="9">
    <source>
        <dbReference type="Proteomes" id="UP001500929"/>
    </source>
</evidence>
<keyword evidence="6" id="KW-0862">Zinc</keyword>
<comment type="similarity">
    <text evidence="3">Belongs to the aldolase class II family. AraD/FucA subfamily.</text>
</comment>
<dbReference type="EMBL" id="BAAAQY010000007">
    <property type="protein sequence ID" value="GAA2238491.1"/>
    <property type="molecule type" value="Genomic_DNA"/>
</dbReference>
<evidence type="ECO:0000256" key="3">
    <source>
        <dbReference type="ARBA" id="ARBA00010037"/>
    </source>
</evidence>
<dbReference type="SUPFAM" id="SSF53639">
    <property type="entry name" value="AraD/HMP-PK domain-like"/>
    <property type="match status" value="1"/>
</dbReference>
<organism evidence="8 9">
    <name type="scientific">Herbiconiux moechotypicola</name>
    <dbReference type="NCBI Taxonomy" id="637393"/>
    <lineage>
        <taxon>Bacteria</taxon>
        <taxon>Bacillati</taxon>
        <taxon>Actinomycetota</taxon>
        <taxon>Actinomycetes</taxon>
        <taxon>Micrococcales</taxon>
        <taxon>Microbacteriaceae</taxon>
        <taxon>Herbiconiux</taxon>
    </lineage>
</organism>
<keyword evidence="9" id="KW-1185">Reference proteome</keyword>
<dbReference type="InterPro" id="IPR036409">
    <property type="entry name" value="Aldolase_II/adducin_N_sf"/>
</dbReference>
<dbReference type="InterPro" id="IPR001303">
    <property type="entry name" value="Aldolase_II/adducin_N"/>
</dbReference>
<dbReference type="PANTHER" id="PTHR22789">
    <property type="entry name" value="FUCULOSE PHOSPHATE ALDOLASE"/>
    <property type="match status" value="1"/>
</dbReference>
<sequence>MLEELKKQVVEANRGLKDAALAILTWGNASGFDPESGLVVIKGSGVAYEDMGVDDLAVVDLDGNAVEGAATPSTDLATHLTLYRNFPSARGVIHTHSLYATAWAQLGRDIPCYGTTHADYFPGPIPCTRTLGSDEVSGDYELATGDAIVQRFADLDPAKMRAVLVRYHGPFVWGSSPADALHNAMVLEYVSQQAFNTSVLSGGADPTIDRDLMHKHYERKFGKDAYYGQSPAARVR</sequence>
<evidence type="ECO:0000259" key="7">
    <source>
        <dbReference type="SMART" id="SM01007"/>
    </source>
</evidence>
<evidence type="ECO:0000256" key="2">
    <source>
        <dbReference type="ARBA" id="ARBA00001947"/>
    </source>
</evidence>
<dbReference type="InterPro" id="IPR050197">
    <property type="entry name" value="Aldolase_class_II_sugar_metab"/>
</dbReference>
<accession>A0ABN3DQ05</accession>
<dbReference type="RefSeq" id="WP_259481255.1">
    <property type="nucleotide sequence ID" value="NZ_BAAAQY010000007.1"/>
</dbReference>
<evidence type="ECO:0000256" key="6">
    <source>
        <dbReference type="ARBA" id="ARBA00022833"/>
    </source>
</evidence>
<evidence type="ECO:0000256" key="1">
    <source>
        <dbReference type="ARBA" id="ARBA00001726"/>
    </source>
</evidence>
<evidence type="ECO:0000313" key="8">
    <source>
        <dbReference type="EMBL" id="GAA2238491.1"/>
    </source>
</evidence>
<comment type="catalytic activity">
    <reaction evidence="1">
        <text>L-ribulose 5-phosphate = D-xylulose 5-phosphate</text>
        <dbReference type="Rhea" id="RHEA:22368"/>
        <dbReference type="ChEBI" id="CHEBI:57737"/>
        <dbReference type="ChEBI" id="CHEBI:58226"/>
        <dbReference type="EC" id="5.1.3.4"/>
    </reaction>
</comment>
<comment type="caution">
    <text evidence="8">The sequence shown here is derived from an EMBL/GenBank/DDBJ whole genome shotgun (WGS) entry which is preliminary data.</text>
</comment>
<evidence type="ECO:0000256" key="5">
    <source>
        <dbReference type="ARBA" id="ARBA00022723"/>
    </source>
</evidence>
<dbReference type="Proteomes" id="UP001500929">
    <property type="component" value="Unassembled WGS sequence"/>
</dbReference>
<comment type="cofactor">
    <cofactor evidence="2">
        <name>Zn(2+)</name>
        <dbReference type="ChEBI" id="CHEBI:29105"/>
    </cofactor>
</comment>
<dbReference type="PANTHER" id="PTHR22789:SF8">
    <property type="entry name" value="L-RIBULOSE-5-PHOSPHATE 4-EPIMERASE SGBE"/>
    <property type="match status" value="1"/>
</dbReference>
<gene>
    <name evidence="8" type="ORF">GCM10009851_24380</name>
</gene>
<protein>
    <recommendedName>
        <fullName evidence="4">L-ribulose-5-phosphate 4-epimerase</fullName>
        <ecNumber evidence="4">5.1.3.4</ecNumber>
    </recommendedName>
</protein>
<proteinExistence type="inferred from homology"/>
<dbReference type="SMART" id="SM01007">
    <property type="entry name" value="Aldolase_II"/>
    <property type="match status" value="1"/>
</dbReference>
<feature type="domain" description="Class II aldolase/adducin N-terminal" evidence="7">
    <location>
        <begin position="7"/>
        <end position="195"/>
    </location>
</feature>